<dbReference type="SMART" id="SM00388">
    <property type="entry name" value="HisKA"/>
    <property type="match status" value="1"/>
</dbReference>
<evidence type="ECO:0000256" key="2">
    <source>
        <dbReference type="ARBA" id="ARBA00012438"/>
    </source>
</evidence>
<keyword evidence="6" id="KW-0418">Kinase</keyword>
<dbReference type="PRINTS" id="PR00344">
    <property type="entry name" value="BCTRLSENSOR"/>
</dbReference>
<dbReference type="AlphaFoldDB" id="A0A411PFX0"/>
<sequence length="474" mass="53150">MWSFVTFNIYLFYGLVFFAIGCVVVFRNFKYSQLAISPTLWALALFGFAHAFHEWSELYVILFGRDISDNYQDLVQWLRLAKLFLSFVFLMVFSWLLYRFDNSLFSRLGRLSVGILSVLYLICITSFSFASFSVLDTFEEISVLTRFLLGFGAATLAGIGIARYGLYLRQQQHCYGQYFVITGVALIVYGVLAGLVPTQWHACVPVFRTLAATLILISLYKALKVFDIEKERSTEAKLKRAIEADKYQAIGQLAMGVAHEINNPLASSSLALDILQRKLPQAHQAELTEYISRSRVGINRAADIAKELLAYARPSTDKHTLFDWSKVINGALSLLSHKINQYQIKVICEPNSTMLGQAVKLEELVINLVHNAMDASLPNGNIEISVYKQQGSTVLQVSDQGDGMDANELMRATELFYSSKPIGKGTGLGLAICEQIANSHGGKLVLRSEQGKGCQAQVFFRKRVTHDTNFDCRR</sequence>
<feature type="transmembrane region" description="Helical" evidence="4">
    <location>
        <begin position="147"/>
        <end position="166"/>
    </location>
</feature>
<evidence type="ECO:0000256" key="4">
    <source>
        <dbReference type="SAM" id="Phobius"/>
    </source>
</evidence>
<feature type="transmembrane region" description="Helical" evidence="4">
    <location>
        <begin position="6"/>
        <end position="26"/>
    </location>
</feature>
<reference evidence="6 7" key="1">
    <citation type="submission" date="2019-02" db="EMBL/GenBank/DDBJ databases">
        <title>Shewanella sp. D4-2 isolated from Dokdo Island.</title>
        <authorList>
            <person name="Baek K."/>
        </authorList>
    </citation>
    <scope>NUCLEOTIDE SEQUENCE [LARGE SCALE GENOMIC DNA]</scope>
    <source>
        <strain evidence="6 7">D4-2</strain>
    </source>
</reference>
<organism evidence="6 7">
    <name type="scientific">Shewanella maritima</name>
    <dbReference type="NCBI Taxonomy" id="2520507"/>
    <lineage>
        <taxon>Bacteria</taxon>
        <taxon>Pseudomonadati</taxon>
        <taxon>Pseudomonadota</taxon>
        <taxon>Gammaproteobacteria</taxon>
        <taxon>Alteromonadales</taxon>
        <taxon>Shewanellaceae</taxon>
        <taxon>Shewanella</taxon>
    </lineage>
</organism>
<keyword evidence="4" id="KW-0812">Transmembrane</keyword>
<dbReference type="KEGG" id="smai:EXU30_06845"/>
<dbReference type="PANTHER" id="PTHR43065">
    <property type="entry name" value="SENSOR HISTIDINE KINASE"/>
    <property type="match status" value="1"/>
</dbReference>
<dbReference type="SUPFAM" id="SSF55874">
    <property type="entry name" value="ATPase domain of HSP90 chaperone/DNA topoisomerase II/histidine kinase"/>
    <property type="match status" value="1"/>
</dbReference>
<dbReference type="InterPro" id="IPR005467">
    <property type="entry name" value="His_kinase_dom"/>
</dbReference>
<dbReference type="InterPro" id="IPR003661">
    <property type="entry name" value="HisK_dim/P_dom"/>
</dbReference>
<feature type="transmembrane region" description="Helical" evidence="4">
    <location>
        <begin position="178"/>
        <end position="200"/>
    </location>
</feature>
<dbReference type="Pfam" id="PF00512">
    <property type="entry name" value="HisKA"/>
    <property type="match status" value="1"/>
</dbReference>
<evidence type="ECO:0000256" key="1">
    <source>
        <dbReference type="ARBA" id="ARBA00000085"/>
    </source>
</evidence>
<dbReference type="GO" id="GO:0000155">
    <property type="term" value="F:phosphorelay sensor kinase activity"/>
    <property type="evidence" value="ECO:0007669"/>
    <property type="project" value="InterPro"/>
</dbReference>
<dbReference type="InterPro" id="IPR036097">
    <property type="entry name" value="HisK_dim/P_sf"/>
</dbReference>
<dbReference type="PANTHER" id="PTHR43065:SF42">
    <property type="entry name" value="TWO-COMPONENT SENSOR PPRA"/>
    <property type="match status" value="1"/>
</dbReference>
<feature type="transmembrane region" description="Helical" evidence="4">
    <location>
        <begin position="110"/>
        <end position="135"/>
    </location>
</feature>
<dbReference type="Gene3D" id="3.30.565.10">
    <property type="entry name" value="Histidine kinase-like ATPase, C-terminal domain"/>
    <property type="match status" value="1"/>
</dbReference>
<dbReference type="InterPro" id="IPR003594">
    <property type="entry name" value="HATPase_dom"/>
</dbReference>
<comment type="catalytic activity">
    <reaction evidence="1">
        <text>ATP + protein L-histidine = ADP + protein N-phospho-L-histidine.</text>
        <dbReference type="EC" id="2.7.13.3"/>
    </reaction>
</comment>
<keyword evidence="7" id="KW-1185">Reference proteome</keyword>
<evidence type="ECO:0000256" key="3">
    <source>
        <dbReference type="ARBA" id="ARBA00022553"/>
    </source>
</evidence>
<dbReference type="RefSeq" id="WP_130598580.1">
    <property type="nucleotide sequence ID" value="NZ_CP036200.1"/>
</dbReference>
<dbReference type="Proteomes" id="UP000291106">
    <property type="component" value="Chromosome"/>
</dbReference>
<dbReference type="InterPro" id="IPR004358">
    <property type="entry name" value="Sig_transdc_His_kin-like_C"/>
</dbReference>
<evidence type="ECO:0000313" key="7">
    <source>
        <dbReference type="Proteomes" id="UP000291106"/>
    </source>
</evidence>
<dbReference type="EMBL" id="CP036200">
    <property type="protein sequence ID" value="QBF82445.1"/>
    <property type="molecule type" value="Genomic_DNA"/>
</dbReference>
<evidence type="ECO:0000259" key="5">
    <source>
        <dbReference type="PROSITE" id="PS50109"/>
    </source>
</evidence>
<dbReference type="OrthoDB" id="9772100at2"/>
<dbReference type="PROSITE" id="PS50109">
    <property type="entry name" value="HIS_KIN"/>
    <property type="match status" value="1"/>
</dbReference>
<proteinExistence type="predicted"/>
<feature type="domain" description="Histidine kinase" evidence="5">
    <location>
        <begin position="256"/>
        <end position="464"/>
    </location>
</feature>
<keyword evidence="4" id="KW-1133">Transmembrane helix</keyword>
<feature type="transmembrane region" description="Helical" evidence="4">
    <location>
        <begin position="76"/>
        <end position="98"/>
    </location>
</feature>
<feature type="transmembrane region" description="Helical" evidence="4">
    <location>
        <begin position="38"/>
        <end position="56"/>
    </location>
</feature>
<dbReference type="InterPro" id="IPR036890">
    <property type="entry name" value="HATPase_C_sf"/>
</dbReference>
<dbReference type="Pfam" id="PF02518">
    <property type="entry name" value="HATPase_c"/>
    <property type="match status" value="1"/>
</dbReference>
<accession>A0A411PFX0</accession>
<dbReference type="Gene3D" id="1.10.287.130">
    <property type="match status" value="1"/>
</dbReference>
<keyword evidence="3" id="KW-0597">Phosphoprotein</keyword>
<name>A0A411PFX0_9GAMM</name>
<evidence type="ECO:0000313" key="6">
    <source>
        <dbReference type="EMBL" id="QBF82445.1"/>
    </source>
</evidence>
<dbReference type="CDD" id="cd00082">
    <property type="entry name" value="HisKA"/>
    <property type="match status" value="1"/>
</dbReference>
<keyword evidence="4" id="KW-0472">Membrane</keyword>
<dbReference type="SUPFAM" id="SSF47384">
    <property type="entry name" value="Homodimeric domain of signal transducing histidine kinase"/>
    <property type="match status" value="1"/>
</dbReference>
<dbReference type="EC" id="2.7.13.3" evidence="2"/>
<keyword evidence="6" id="KW-0808">Transferase</keyword>
<dbReference type="CDD" id="cd00075">
    <property type="entry name" value="HATPase"/>
    <property type="match status" value="1"/>
</dbReference>
<gene>
    <name evidence="6" type="ORF">EXU30_06845</name>
</gene>
<dbReference type="SMART" id="SM00387">
    <property type="entry name" value="HATPase_c"/>
    <property type="match status" value="1"/>
</dbReference>
<protein>
    <recommendedName>
        <fullName evidence="2">histidine kinase</fullName>
        <ecNumber evidence="2">2.7.13.3</ecNumber>
    </recommendedName>
</protein>